<feature type="chain" id="PRO_5039450247" evidence="1">
    <location>
        <begin position="29"/>
        <end position="442"/>
    </location>
</feature>
<proteinExistence type="predicted"/>
<dbReference type="RefSeq" id="WP_123815878.1">
    <property type="nucleotide sequence ID" value="NZ_RKQZ01000001.1"/>
</dbReference>
<dbReference type="SUPFAM" id="SSF53850">
    <property type="entry name" value="Periplasmic binding protein-like II"/>
    <property type="match status" value="1"/>
</dbReference>
<dbReference type="Gene3D" id="3.40.190.10">
    <property type="entry name" value="Periplasmic binding protein-like II"/>
    <property type="match status" value="2"/>
</dbReference>
<dbReference type="InterPro" id="IPR006059">
    <property type="entry name" value="SBP"/>
</dbReference>
<protein>
    <submittedName>
        <fullName evidence="2">Carbohydrate ABC transporter substrate-binding protein (CUT1 family)</fullName>
    </submittedName>
</protein>
<dbReference type="PANTHER" id="PTHR43649:SF11">
    <property type="entry name" value="ABC TRANSPORTER SUBSTRATE-BINDING PROTEIN YESO-RELATED"/>
    <property type="match status" value="1"/>
</dbReference>
<name>A0A3N4YUB3_9MICO</name>
<sequence>MRTSINQRGRRGAAVAAGAVATALILSACGGGDSGAGGTGEVEAQDCPCEIRFAWWGSDERHAATQEIIDAFEAENPDITVVPDFTDWDGYWNKLSTTVAAGDTPDVMTQEERYVSDYATRGVLADLGGLDIDTSKIDESILAGGEIDGTQYALPTGINAYAMVANPGVFEEAGVEIPDDTSWTWEEYVQVANEVSEGAGDGVWGTQDYGFNEAGLNILARQKGESLWTPDGELGVSEETVAEFFQTSLDLMADGGQPDASRTIEYQHAGPEGSLVGTNVGGMASFWSNQLGALSEASGEDVQLLRYPGESEFERTGMYYKPAMFYSVSATTEYPDAAAKFVDFLLNSEEAAKINLTDRGLPANTDMREVIAGDLTDADQQVADFMAELGDEIVDASPVPPNGSAEMQDIMERINTEVIFERATPEEAAQMFVEEVNAAIAG</sequence>
<evidence type="ECO:0000313" key="3">
    <source>
        <dbReference type="Proteomes" id="UP000280501"/>
    </source>
</evidence>
<dbReference type="PANTHER" id="PTHR43649">
    <property type="entry name" value="ARABINOSE-BINDING PROTEIN-RELATED"/>
    <property type="match status" value="1"/>
</dbReference>
<dbReference type="EMBL" id="RKQZ01000001">
    <property type="protein sequence ID" value="RPF23046.1"/>
    <property type="molecule type" value="Genomic_DNA"/>
</dbReference>
<reference evidence="2 3" key="1">
    <citation type="submission" date="2018-11" db="EMBL/GenBank/DDBJ databases">
        <title>Sequencing the genomes of 1000 actinobacteria strains.</title>
        <authorList>
            <person name="Klenk H.-P."/>
        </authorList>
    </citation>
    <scope>NUCLEOTIDE SEQUENCE [LARGE SCALE GENOMIC DNA]</scope>
    <source>
        <strain evidence="2 3">DSM 15700</strain>
    </source>
</reference>
<evidence type="ECO:0000313" key="2">
    <source>
        <dbReference type="EMBL" id="RPF23046.1"/>
    </source>
</evidence>
<dbReference type="Proteomes" id="UP000280501">
    <property type="component" value="Unassembled WGS sequence"/>
</dbReference>
<keyword evidence="3" id="KW-1185">Reference proteome</keyword>
<gene>
    <name evidence="2" type="ORF">EDD34_3725</name>
</gene>
<accession>A0A3N4YUB3</accession>
<dbReference type="InterPro" id="IPR050490">
    <property type="entry name" value="Bact_solute-bd_prot1"/>
</dbReference>
<comment type="caution">
    <text evidence="2">The sequence shown here is derived from an EMBL/GenBank/DDBJ whole genome shotgun (WGS) entry which is preliminary data.</text>
</comment>
<dbReference type="PROSITE" id="PS51257">
    <property type="entry name" value="PROKAR_LIPOPROTEIN"/>
    <property type="match status" value="1"/>
</dbReference>
<feature type="signal peptide" evidence="1">
    <location>
        <begin position="1"/>
        <end position="28"/>
    </location>
</feature>
<dbReference type="OrthoDB" id="7918484at2"/>
<dbReference type="Pfam" id="PF13416">
    <property type="entry name" value="SBP_bac_8"/>
    <property type="match status" value="1"/>
</dbReference>
<keyword evidence="1" id="KW-0732">Signal</keyword>
<organism evidence="2 3">
    <name type="scientific">Myceligenerans xiligouense</name>
    <dbReference type="NCBI Taxonomy" id="253184"/>
    <lineage>
        <taxon>Bacteria</taxon>
        <taxon>Bacillati</taxon>
        <taxon>Actinomycetota</taxon>
        <taxon>Actinomycetes</taxon>
        <taxon>Micrococcales</taxon>
        <taxon>Promicromonosporaceae</taxon>
        <taxon>Myceligenerans</taxon>
    </lineage>
</organism>
<evidence type="ECO:0000256" key="1">
    <source>
        <dbReference type="SAM" id="SignalP"/>
    </source>
</evidence>
<dbReference type="AlphaFoldDB" id="A0A3N4YUB3"/>